<evidence type="ECO:0000256" key="1">
    <source>
        <dbReference type="ARBA" id="ARBA00001971"/>
    </source>
</evidence>
<dbReference type="GO" id="GO:0016705">
    <property type="term" value="F:oxidoreductase activity, acting on paired donors, with incorporation or reduction of molecular oxygen"/>
    <property type="evidence" value="ECO:0007669"/>
    <property type="project" value="InterPro"/>
</dbReference>
<keyword evidence="6" id="KW-0408">Iron</keyword>
<gene>
    <name evidence="9" type="ORF">GTA08_BOTSDO10623</name>
</gene>
<evidence type="ECO:0000256" key="6">
    <source>
        <dbReference type="ARBA" id="ARBA00023004"/>
    </source>
</evidence>
<evidence type="ECO:0000256" key="8">
    <source>
        <dbReference type="SAM" id="MobiDB-lite"/>
    </source>
</evidence>
<reference evidence="9" key="1">
    <citation type="submission" date="2020-04" db="EMBL/GenBank/DDBJ databases">
        <title>Genome Assembly and Annotation of Botryosphaeria dothidea sdau 11-99, a Latent Pathogen of Apple Fruit Ring Rot in China.</title>
        <authorList>
            <person name="Yu C."/>
            <person name="Diao Y."/>
            <person name="Lu Q."/>
            <person name="Zhao J."/>
            <person name="Cui S."/>
            <person name="Peng C."/>
            <person name="He B."/>
            <person name="Liu H."/>
        </authorList>
    </citation>
    <scope>NUCLEOTIDE SEQUENCE [LARGE SCALE GENOMIC DNA]</scope>
    <source>
        <strain evidence="9">Sdau11-99</strain>
    </source>
</reference>
<evidence type="ECO:0000256" key="2">
    <source>
        <dbReference type="ARBA" id="ARBA00010617"/>
    </source>
</evidence>
<dbReference type="GO" id="GO:0004497">
    <property type="term" value="F:monooxygenase activity"/>
    <property type="evidence" value="ECO:0007669"/>
    <property type="project" value="UniProtKB-KW"/>
</dbReference>
<dbReference type="PROSITE" id="PS00086">
    <property type="entry name" value="CYTOCHROME_P450"/>
    <property type="match status" value="1"/>
</dbReference>
<dbReference type="InterPro" id="IPR036396">
    <property type="entry name" value="Cyt_P450_sf"/>
</dbReference>
<feature type="region of interest" description="Disordered" evidence="8">
    <location>
        <begin position="631"/>
        <end position="650"/>
    </location>
</feature>
<protein>
    <submittedName>
        <fullName evidence="9">PAP/25A-associated</fullName>
    </submittedName>
</protein>
<comment type="similarity">
    <text evidence="2">Belongs to the cytochrome P450 family.</text>
</comment>
<dbReference type="OrthoDB" id="273917at2759"/>
<dbReference type="Pfam" id="PF00067">
    <property type="entry name" value="p450"/>
    <property type="match status" value="1"/>
</dbReference>
<dbReference type="Gene3D" id="3.30.460.10">
    <property type="entry name" value="Beta Polymerase, domain 2"/>
    <property type="match status" value="1"/>
</dbReference>
<dbReference type="Gene3D" id="1.10.630.10">
    <property type="entry name" value="Cytochrome P450"/>
    <property type="match status" value="1"/>
</dbReference>
<dbReference type="CDD" id="cd11041">
    <property type="entry name" value="CYP503A1-like"/>
    <property type="match status" value="1"/>
</dbReference>
<feature type="compositionally biased region" description="Low complexity" evidence="8">
    <location>
        <begin position="631"/>
        <end position="648"/>
    </location>
</feature>
<dbReference type="EMBL" id="WWBZ02000082">
    <property type="protein sequence ID" value="KAF4301293.1"/>
    <property type="molecule type" value="Genomic_DNA"/>
</dbReference>
<proteinExistence type="inferred from homology"/>
<dbReference type="InterPro" id="IPR043519">
    <property type="entry name" value="NT_sf"/>
</dbReference>
<dbReference type="GO" id="GO:0005506">
    <property type="term" value="F:iron ion binding"/>
    <property type="evidence" value="ECO:0007669"/>
    <property type="project" value="InterPro"/>
</dbReference>
<organism evidence="9 10">
    <name type="scientific">Botryosphaeria dothidea</name>
    <dbReference type="NCBI Taxonomy" id="55169"/>
    <lineage>
        <taxon>Eukaryota</taxon>
        <taxon>Fungi</taxon>
        <taxon>Dikarya</taxon>
        <taxon>Ascomycota</taxon>
        <taxon>Pezizomycotina</taxon>
        <taxon>Dothideomycetes</taxon>
        <taxon>Dothideomycetes incertae sedis</taxon>
        <taxon>Botryosphaeriales</taxon>
        <taxon>Botryosphaeriaceae</taxon>
        <taxon>Botryosphaeria</taxon>
    </lineage>
</organism>
<keyword evidence="5" id="KW-0560">Oxidoreductase</keyword>
<keyword evidence="10" id="KW-1185">Reference proteome</keyword>
<evidence type="ECO:0000313" key="10">
    <source>
        <dbReference type="Proteomes" id="UP000572817"/>
    </source>
</evidence>
<evidence type="ECO:0000256" key="7">
    <source>
        <dbReference type="ARBA" id="ARBA00023033"/>
    </source>
</evidence>
<evidence type="ECO:0000256" key="4">
    <source>
        <dbReference type="ARBA" id="ARBA00022723"/>
    </source>
</evidence>
<evidence type="ECO:0000256" key="5">
    <source>
        <dbReference type="ARBA" id="ARBA00023002"/>
    </source>
</evidence>
<dbReference type="InterPro" id="IPR017972">
    <property type="entry name" value="Cyt_P450_CS"/>
</dbReference>
<evidence type="ECO:0000313" key="9">
    <source>
        <dbReference type="EMBL" id="KAF4301293.1"/>
    </source>
</evidence>
<dbReference type="AlphaFoldDB" id="A0A8H4ILC2"/>
<dbReference type="PANTHER" id="PTHR46206:SF1">
    <property type="entry name" value="P450, PUTATIVE (EUROFUNG)-RELATED"/>
    <property type="match status" value="1"/>
</dbReference>
<feature type="region of interest" description="Disordered" evidence="8">
    <location>
        <begin position="100"/>
        <end position="125"/>
    </location>
</feature>
<dbReference type="Gene3D" id="1.10.1410.10">
    <property type="match status" value="1"/>
</dbReference>
<dbReference type="PANTHER" id="PTHR46206">
    <property type="entry name" value="CYTOCHROME P450"/>
    <property type="match status" value="1"/>
</dbReference>
<feature type="compositionally biased region" description="Polar residues" evidence="8">
    <location>
        <begin position="100"/>
        <end position="116"/>
    </location>
</feature>
<accession>A0A8H4ILC2</accession>
<dbReference type="SUPFAM" id="SSF81301">
    <property type="entry name" value="Nucleotidyltransferase"/>
    <property type="match status" value="1"/>
</dbReference>
<keyword evidence="3" id="KW-0349">Heme</keyword>
<comment type="cofactor">
    <cofactor evidence="1">
        <name>heme</name>
        <dbReference type="ChEBI" id="CHEBI:30413"/>
    </cofactor>
</comment>
<keyword evidence="7" id="KW-0503">Monooxygenase</keyword>
<name>A0A8H4ILC2_9PEZI</name>
<comment type="caution">
    <text evidence="9">The sequence shown here is derived from an EMBL/GenBank/DDBJ whole genome shotgun (WGS) entry which is preliminary data.</text>
</comment>
<dbReference type="Proteomes" id="UP000572817">
    <property type="component" value="Unassembled WGS sequence"/>
</dbReference>
<sequence length="908" mass="101101">MPGERAVCYAGNALRPSTLLSRLFNIPLARPRPSFPPHCSIPARSRHNGPNIDTSSLAVTLEALRRSNRASVIRKVGAETTAASIVWFKPELPADRFDPISQQQTSEGQNTTQNGKTVAKRGKKGSWQWSNVRSMTVPVHKIGAKEREMPPADYEGQAVEPLYNREDVRDEDLPWFQASQTSNGAPLERLRAEIEAFESYLRPTPDERAGRDAVVADTRQVWSRFCSKKGFHTSLEIFGSERSGLAIATSDLDLRIYRPELDEKRDAKQPPRYFARRQFSHVISSALTSYESDPNFMLVFLRHSRYPLLSMQHVGTSLDVQIVCCNDTNKARSVMAKYMEEMPALRKVYTLVKYMFEIRGLSDVFRGGIGSYSVFYLVAAAMKLGTEHAKDDAAAQLLAVLEFYSKFDATDSWISLDPLEVLSKVENKPVQSKEEKKYSKSGKAFKSPILARRDLVVLPPYAIPWLLQQSEDRVSQPKVMSQLIQSKYFLPALPKGEVIYPSMIKVDLNRHLALMTSAIVNEIHDGLAEHWGTDVENWKRINVFRTIESIAARISVRIFFGAELAHDAAFLSHSDTFSLLLTTSSGILAFVVPEPLRQFLGPLLALPARYYARRMNRKLIPVIERRIAELSSTSSSKESEPTTTASPPNDILHHHIATALASPNPADRSPATIAARLQVILGFAAIPTTYLTLTNALLTLASLPATPSDTLSPDALLTLRAEAQRVLAAHDGAWTRTSLLSLVRADSFVKETMRLYPFSGRGLLHEVVAEEGVVLPPGLGPDDEEAVRVPKGTWFGVPTGEIQTDEEIYGKGAEGFEPWRFVDGNAGEERGSSATTTSDIFLSFSRGKHVCPGRFFAVNVMKLLLAHVAMEYDIKPLEKRPENVVFSDVSVPSDKAEIEVKRRIQIEE</sequence>
<dbReference type="SUPFAM" id="SSF48264">
    <property type="entry name" value="Cytochrome P450"/>
    <property type="match status" value="1"/>
</dbReference>
<dbReference type="InterPro" id="IPR001128">
    <property type="entry name" value="Cyt_P450"/>
</dbReference>
<evidence type="ECO:0000256" key="3">
    <source>
        <dbReference type="ARBA" id="ARBA00022617"/>
    </source>
</evidence>
<dbReference type="GO" id="GO:0020037">
    <property type="term" value="F:heme binding"/>
    <property type="evidence" value="ECO:0007669"/>
    <property type="project" value="InterPro"/>
</dbReference>
<dbReference type="SUPFAM" id="SSF81631">
    <property type="entry name" value="PAP/OAS1 substrate-binding domain"/>
    <property type="match status" value="1"/>
</dbReference>
<keyword evidence="4" id="KW-0479">Metal-binding</keyword>